<gene>
    <name evidence="5" type="ORF">GSTUAT00005192001</name>
</gene>
<keyword evidence="2" id="KW-0802">TPR repeat</keyword>
<keyword evidence="3" id="KW-0472">Membrane</keyword>
<accession>A0A292PSZ4</accession>
<dbReference type="PANTHER" id="PTHR12760">
    <property type="entry name" value="TETRATRICOPEPTIDE REPEAT PROTEIN"/>
    <property type="match status" value="1"/>
</dbReference>
<sequence>MAILKLLLSYLSIHPSPLRNPSTSLHLSQQAPAFLSSSESTKDTQETWLIYEQLLLSCLRTGDDNSARLCLQRLSDRFGVDSARVKALTGLYDEATSNSPGELESVLQRYQDILKEDPTNMPIEKRRISLLLSLGRTEDAIKALTSLLSHSPNDPESWAHLSSLYFTQGLYQQSVFCLEEVLLILPNAYNIFARIGEVTYISASAGVGSANQTEAFEEAIKYFARSVELSEWYLRGWYGLKLVTGKLIQAKPSDGKLGKTESLNQMATEKLLQIVNKFRRNEKGWTGFDEAEVLAAKDLIDRDEQKFSR</sequence>
<evidence type="ECO:0000256" key="2">
    <source>
        <dbReference type="ARBA" id="ARBA00022803"/>
    </source>
</evidence>
<comment type="function">
    <text evidence="3">Part of the endoplasmic reticulum membrane protein complex (EMC) that enables the energy-independent insertion into endoplasmic reticulum membranes of newly synthesized membrane proteins.</text>
</comment>
<keyword evidence="3" id="KW-0256">Endoplasmic reticulum</keyword>
<evidence type="ECO:0000313" key="5">
    <source>
        <dbReference type="EMBL" id="CUS10742.1"/>
    </source>
</evidence>
<evidence type="ECO:0000256" key="1">
    <source>
        <dbReference type="ARBA" id="ARBA00022737"/>
    </source>
</evidence>
<feature type="domain" description="EMC2 TPR-like" evidence="4">
    <location>
        <begin position="100"/>
        <end position="189"/>
    </location>
</feature>
<keyword evidence="6" id="KW-1185">Reference proteome</keyword>
<dbReference type="Proteomes" id="UP001412239">
    <property type="component" value="Unassembled WGS sequence"/>
</dbReference>
<comment type="subcellular location">
    <subcellularLocation>
        <location evidence="3">Endoplasmic reticulum membrane</location>
        <topology evidence="3">Peripheral membrane protein</topology>
        <orientation evidence="3">Cytoplasmic side</orientation>
    </subcellularLocation>
</comment>
<evidence type="ECO:0000259" key="4">
    <source>
        <dbReference type="Pfam" id="PF22890"/>
    </source>
</evidence>
<dbReference type="GO" id="GO:0072546">
    <property type="term" value="C:EMC complex"/>
    <property type="evidence" value="ECO:0007669"/>
    <property type="project" value="UniProtKB-UniRule"/>
</dbReference>
<protein>
    <recommendedName>
        <fullName evidence="3">ER membrane protein complex subunit 2</fullName>
    </recommendedName>
</protein>
<dbReference type="InterPro" id="IPR055217">
    <property type="entry name" value="TPR_EMC2"/>
</dbReference>
<keyword evidence="1" id="KW-0677">Repeat</keyword>
<dbReference type="SUPFAM" id="SSF48452">
    <property type="entry name" value="TPR-like"/>
    <property type="match status" value="1"/>
</dbReference>
<dbReference type="Gene3D" id="1.25.40.10">
    <property type="entry name" value="Tetratricopeptide repeat domain"/>
    <property type="match status" value="1"/>
</dbReference>
<comment type="subunit">
    <text evidence="3">Component of the ER membrane protein complex (EMC).</text>
</comment>
<proteinExistence type="inferred from homology"/>
<dbReference type="InterPro" id="IPR039856">
    <property type="entry name" value="EMC2-like"/>
</dbReference>
<comment type="similarity">
    <text evidence="3">Belongs to the EMC2 family.</text>
</comment>
<dbReference type="Pfam" id="PF22890">
    <property type="entry name" value="TPR_EMC2"/>
    <property type="match status" value="1"/>
</dbReference>
<evidence type="ECO:0000313" key="6">
    <source>
        <dbReference type="Proteomes" id="UP001412239"/>
    </source>
</evidence>
<reference evidence="5" key="1">
    <citation type="submission" date="2015-10" db="EMBL/GenBank/DDBJ databases">
        <authorList>
            <person name="Regsiter A."/>
            <person name="william w."/>
        </authorList>
    </citation>
    <scope>NUCLEOTIDE SEQUENCE</scope>
    <source>
        <strain evidence="5">Montdore</strain>
    </source>
</reference>
<dbReference type="EMBL" id="LN891040">
    <property type="protein sequence ID" value="CUS10742.1"/>
    <property type="molecule type" value="Genomic_DNA"/>
</dbReference>
<evidence type="ECO:0000256" key="3">
    <source>
        <dbReference type="RuleBase" id="RU367091"/>
    </source>
</evidence>
<name>A0A292PSZ4_9PEZI</name>
<dbReference type="AlphaFoldDB" id="A0A292PSZ4"/>
<dbReference type="InterPro" id="IPR011990">
    <property type="entry name" value="TPR-like_helical_dom_sf"/>
</dbReference>
<organism evidence="5 6">
    <name type="scientific">Tuber aestivum</name>
    <name type="common">summer truffle</name>
    <dbReference type="NCBI Taxonomy" id="59557"/>
    <lineage>
        <taxon>Eukaryota</taxon>
        <taxon>Fungi</taxon>
        <taxon>Dikarya</taxon>
        <taxon>Ascomycota</taxon>
        <taxon>Pezizomycotina</taxon>
        <taxon>Pezizomycetes</taxon>
        <taxon>Pezizales</taxon>
        <taxon>Tuberaceae</taxon>
        <taxon>Tuber</taxon>
    </lineage>
</organism>